<evidence type="ECO:0000313" key="7">
    <source>
        <dbReference type="Proteomes" id="UP000324241"/>
    </source>
</evidence>
<dbReference type="InterPro" id="IPR048666">
    <property type="entry name" value="RedAm-like_C"/>
</dbReference>
<dbReference type="PIRSF" id="PIRSF000103">
    <property type="entry name" value="HIBADH"/>
    <property type="match status" value="1"/>
</dbReference>
<dbReference type="PANTHER" id="PTHR43580:SF2">
    <property type="entry name" value="CYTOKINE-LIKE NUCLEAR FACTOR N-PAC"/>
    <property type="match status" value="1"/>
</dbReference>
<dbReference type="SUPFAM" id="SSF51735">
    <property type="entry name" value="NAD(P)-binding Rossmann-fold domains"/>
    <property type="match status" value="1"/>
</dbReference>
<proteinExistence type="predicted"/>
<dbReference type="InterPro" id="IPR051265">
    <property type="entry name" value="HIBADH-related_NP60_sf"/>
</dbReference>
<feature type="domain" description="NADPH-dependent reductive aminase-like C-terminal" evidence="3">
    <location>
        <begin position="214"/>
        <end position="298"/>
    </location>
</feature>
<evidence type="ECO:0000313" key="6">
    <source>
        <dbReference type="Proteomes" id="UP000308092"/>
    </source>
</evidence>
<dbReference type="GO" id="GO:0140673">
    <property type="term" value="P:transcription elongation-coupled chromatin remodeling"/>
    <property type="evidence" value="ECO:0007669"/>
    <property type="project" value="TreeGrafter"/>
</dbReference>
<keyword evidence="6" id="KW-1185">Reference proteome</keyword>
<dbReference type="GeneID" id="54333592"/>
<dbReference type="PANTHER" id="PTHR43580">
    <property type="entry name" value="OXIDOREDUCTASE GLYR1-RELATED"/>
    <property type="match status" value="1"/>
</dbReference>
<dbReference type="VEuPathDB" id="FungiDB:EYZ11_010230"/>
<dbReference type="STRING" id="1220188.A0A4V3UN93"/>
<evidence type="ECO:0000313" key="5">
    <source>
        <dbReference type="EMBL" id="THC90314.1"/>
    </source>
</evidence>
<dbReference type="Pfam" id="PF21761">
    <property type="entry name" value="RedAm-like_C"/>
    <property type="match status" value="1"/>
</dbReference>
<sequence>MAIDKTISILGLGGMGSAIARAYTKAGYKTIVWNRSPAKAHALVADAAVPVASATECIRASPLVITCLLNVEAFQDVLNKADQGAGVGRILIDYTSASPDDITNSQATALKHSFSTYIRGAIETYPAYVGMPESLFYYSGDQKIFASIEETLKILGMAVYLGEDVLFATLQECTLGIFFFGFSQAFLQTMAFYNSTKMYMPGGAQRLLKETLLPIFMQDYSRLYGELARQIDEKDYVSQASDGAPLSVLQDTLGCLIQTSEKLGISSNALHPMYELVQARISQGGAAEEMSSLVETITTRSRSDLL</sequence>
<dbReference type="InterPro" id="IPR015815">
    <property type="entry name" value="HIBADH-related"/>
</dbReference>
<accession>A0A4V3UN93</accession>
<dbReference type="Pfam" id="PF03446">
    <property type="entry name" value="NAD_binding_2"/>
    <property type="match status" value="1"/>
</dbReference>
<dbReference type="Proteomes" id="UP000308092">
    <property type="component" value="Unassembled WGS sequence"/>
</dbReference>
<evidence type="ECO:0000313" key="4">
    <source>
        <dbReference type="EMBL" id="KAA8641952.1"/>
    </source>
</evidence>
<dbReference type="Proteomes" id="UP000324241">
    <property type="component" value="Unassembled WGS sequence"/>
</dbReference>
<dbReference type="AlphaFoldDB" id="A0A4V3UN93"/>
<protein>
    <submittedName>
        <fullName evidence="5">Uncharacterized protein</fullName>
    </submittedName>
</protein>
<dbReference type="Gene3D" id="1.10.1040.10">
    <property type="entry name" value="N-(1-d-carboxylethyl)-l-norvaline Dehydrogenase, domain 2"/>
    <property type="match status" value="1"/>
</dbReference>
<feature type="domain" description="6-phosphogluconate dehydrogenase NADP-binding" evidence="2">
    <location>
        <begin position="6"/>
        <end position="113"/>
    </location>
</feature>
<evidence type="ECO:0000259" key="3">
    <source>
        <dbReference type="Pfam" id="PF21761"/>
    </source>
</evidence>
<dbReference type="InterPro" id="IPR013328">
    <property type="entry name" value="6PGD_dom2"/>
</dbReference>
<dbReference type="GO" id="GO:0016491">
    <property type="term" value="F:oxidoreductase activity"/>
    <property type="evidence" value="ECO:0007669"/>
    <property type="project" value="UniProtKB-KW"/>
</dbReference>
<dbReference type="GO" id="GO:0031491">
    <property type="term" value="F:nucleosome binding"/>
    <property type="evidence" value="ECO:0007669"/>
    <property type="project" value="TreeGrafter"/>
</dbReference>
<reference evidence="4 7" key="2">
    <citation type="submission" date="2019-08" db="EMBL/GenBank/DDBJ databases">
        <title>The genome sequence of a newly discovered highly antifungal drug resistant Aspergillus species, Aspergillus tanneri NIH 1004.</title>
        <authorList>
            <person name="Mounaud S."/>
            <person name="Singh I."/>
            <person name="Joardar V."/>
            <person name="Pakala S."/>
            <person name="Pakala S."/>
            <person name="Venepally P."/>
            <person name="Chung J.K."/>
            <person name="Losada L."/>
            <person name="Nierman W.C."/>
        </authorList>
    </citation>
    <scope>NUCLEOTIDE SEQUENCE [LARGE SCALE GENOMIC DNA]</scope>
    <source>
        <strain evidence="4 7">NIH1004</strain>
    </source>
</reference>
<dbReference type="RefSeq" id="XP_033421314.1">
    <property type="nucleotide sequence ID" value="XM_033575459.1"/>
</dbReference>
<dbReference type="EMBL" id="SOSA01000535">
    <property type="protein sequence ID" value="THC90314.1"/>
    <property type="molecule type" value="Genomic_DNA"/>
</dbReference>
<dbReference type="Gene3D" id="3.40.50.720">
    <property type="entry name" value="NAD(P)-binding Rossmann-like Domain"/>
    <property type="match status" value="1"/>
</dbReference>
<dbReference type="InterPro" id="IPR036291">
    <property type="entry name" value="NAD(P)-bd_dom_sf"/>
</dbReference>
<evidence type="ECO:0000259" key="2">
    <source>
        <dbReference type="Pfam" id="PF03446"/>
    </source>
</evidence>
<dbReference type="GO" id="GO:0003677">
    <property type="term" value="F:DNA binding"/>
    <property type="evidence" value="ECO:0007669"/>
    <property type="project" value="TreeGrafter"/>
</dbReference>
<dbReference type="GO" id="GO:0050661">
    <property type="term" value="F:NADP binding"/>
    <property type="evidence" value="ECO:0007669"/>
    <property type="project" value="InterPro"/>
</dbReference>
<comment type="caution">
    <text evidence="5">The sequence shown here is derived from an EMBL/GenBank/DDBJ whole genome shotgun (WGS) entry which is preliminary data.</text>
</comment>
<dbReference type="InterPro" id="IPR006115">
    <property type="entry name" value="6PGDH_NADP-bd"/>
</dbReference>
<keyword evidence="1" id="KW-0560">Oxidoreductase</keyword>
<dbReference type="OrthoDB" id="435038at2759"/>
<gene>
    <name evidence="4" type="ORF">ATNIH1004_010891</name>
    <name evidence="5" type="ORF">EYZ11_010230</name>
</gene>
<evidence type="ECO:0000256" key="1">
    <source>
        <dbReference type="ARBA" id="ARBA00023002"/>
    </source>
</evidence>
<dbReference type="EMBL" id="QUQM01000008">
    <property type="protein sequence ID" value="KAA8641952.1"/>
    <property type="molecule type" value="Genomic_DNA"/>
</dbReference>
<reference evidence="5 6" key="1">
    <citation type="submission" date="2019-03" db="EMBL/GenBank/DDBJ databases">
        <title>The genome sequence of a newly discovered highly antifungal drug resistant Aspergillus species, Aspergillus tanneri NIH 1004.</title>
        <authorList>
            <person name="Mounaud S."/>
            <person name="Singh I."/>
            <person name="Joardar V."/>
            <person name="Pakala S."/>
            <person name="Pakala S."/>
            <person name="Venepally P."/>
            <person name="Hoover J."/>
            <person name="Nierman W."/>
            <person name="Chung J."/>
            <person name="Losada L."/>
        </authorList>
    </citation>
    <scope>NUCLEOTIDE SEQUENCE [LARGE SCALE GENOMIC DNA]</scope>
    <source>
        <strain evidence="5 6">NIH1004</strain>
    </source>
</reference>
<organism evidence="5 6">
    <name type="scientific">Aspergillus tanneri</name>
    <dbReference type="NCBI Taxonomy" id="1220188"/>
    <lineage>
        <taxon>Eukaryota</taxon>
        <taxon>Fungi</taxon>
        <taxon>Dikarya</taxon>
        <taxon>Ascomycota</taxon>
        <taxon>Pezizomycotina</taxon>
        <taxon>Eurotiomycetes</taxon>
        <taxon>Eurotiomycetidae</taxon>
        <taxon>Eurotiales</taxon>
        <taxon>Aspergillaceae</taxon>
        <taxon>Aspergillus</taxon>
        <taxon>Aspergillus subgen. Circumdati</taxon>
    </lineage>
</organism>
<dbReference type="GO" id="GO:0000785">
    <property type="term" value="C:chromatin"/>
    <property type="evidence" value="ECO:0007669"/>
    <property type="project" value="TreeGrafter"/>
</dbReference>
<name>A0A4V3UN93_9EURO</name>